<dbReference type="VEuPathDB" id="GiardiaDB:GL50581_3191"/>
<keyword evidence="1" id="KW-0472">Membrane</keyword>
<dbReference type="InterPro" id="IPR006212">
    <property type="entry name" value="Furin_repeat"/>
</dbReference>
<evidence type="ECO:0000313" key="3">
    <source>
        <dbReference type="Proteomes" id="UP000018040"/>
    </source>
</evidence>
<feature type="transmembrane region" description="Helical" evidence="1">
    <location>
        <begin position="840"/>
        <end position="864"/>
    </location>
</feature>
<protein>
    <submittedName>
        <fullName evidence="2">Variant-specific surface protein</fullName>
    </submittedName>
</protein>
<keyword evidence="1" id="KW-1133">Transmembrane helix</keyword>
<dbReference type="PANTHER" id="PTHR23275">
    <property type="entry name" value="CABRIOLET.-RELATED"/>
    <property type="match status" value="1"/>
</dbReference>
<dbReference type="Pfam" id="PF03302">
    <property type="entry name" value="VSP"/>
    <property type="match status" value="2"/>
</dbReference>
<keyword evidence="1" id="KW-0812">Transmembrane</keyword>
<dbReference type="VEuPathDB" id="GiardiaDB:GL50581_1266"/>
<reference evidence="2 3" key="2">
    <citation type="journal article" date="2013" name="Genome Biol. Evol.">
        <title>Genome sequencing of Giardia lamblia genotypes A2 and B isolates (DH and GS) and comparative analysis with the genomes of genotypes A1 and E (WB and Pig).</title>
        <authorList>
            <person name="Adam R.D."/>
            <person name="Dahlstrom E.W."/>
            <person name="Martens C.A."/>
            <person name="Bruno D.P."/>
            <person name="Barbian K.D."/>
            <person name="Ricklefs S.M."/>
            <person name="Hernandez M.M."/>
            <person name="Narla N.P."/>
            <person name="Patel R.B."/>
            <person name="Porcella S.F."/>
            <person name="Nash T.E."/>
        </authorList>
    </citation>
    <scope>NUCLEOTIDE SEQUENCE [LARGE SCALE GENOMIC DNA]</scope>
    <source>
        <strain evidence="2 3">GS</strain>
    </source>
</reference>
<dbReference type="VEuPathDB" id="GiardiaDB:QR46_3232"/>
<dbReference type="VEuPathDB" id="GiardiaDB:DHA2_152429"/>
<dbReference type="OrthoDB" id="300641at2759"/>
<reference evidence="3" key="1">
    <citation type="submission" date="2012-02" db="EMBL/GenBank/DDBJ databases">
        <title>Genome sequencing of Giardia lamblia Genotypes A2 and B isolates (DH and GS) and comparative analysis with the genomes of Genotypes A1 and E (WB and Pig).</title>
        <authorList>
            <person name="Adam R."/>
            <person name="Dahlstrom E."/>
            <person name="Martens C."/>
            <person name="Bruno D."/>
            <person name="Barbian K."/>
            <person name="Porcella S.F."/>
            <person name="Nash T."/>
        </authorList>
    </citation>
    <scope>NUCLEOTIDE SEQUENCE</scope>
    <source>
        <strain evidence="3">GS</strain>
    </source>
</reference>
<dbReference type="EMBL" id="AHHH01000221">
    <property type="protein sequence ID" value="ESU40463.1"/>
    <property type="molecule type" value="Genomic_DNA"/>
</dbReference>
<dbReference type="InterPro" id="IPR005127">
    <property type="entry name" value="Giardia_VSP"/>
</dbReference>
<dbReference type="Gene3D" id="2.10.220.10">
    <property type="entry name" value="Hormone Receptor, Insulin-like Growth Factor Receptor 1, Chain A, domain 2"/>
    <property type="match status" value="3"/>
</dbReference>
<dbReference type="InterPro" id="IPR009030">
    <property type="entry name" value="Growth_fac_rcpt_cys_sf"/>
</dbReference>
<dbReference type="InterPro" id="IPR052798">
    <property type="entry name" value="Giardia_VSA"/>
</dbReference>
<dbReference type="AlphaFoldDB" id="V6TNA2"/>
<gene>
    <name evidence="2" type="ORF">GSB_154854</name>
</gene>
<name>V6TNA2_GIAIN</name>
<dbReference type="SUPFAM" id="SSF57184">
    <property type="entry name" value="Growth factor receptor domain"/>
    <property type="match status" value="2"/>
</dbReference>
<evidence type="ECO:0000313" key="2">
    <source>
        <dbReference type="EMBL" id="ESU40463.1"/>
    </source>
</evidence>
<proteinExistence type="predicted"/>
<dbReference type="PANTHER" id="PTHR23275:SF100">
    <property type="entry name" value="EGF-LIKE DOMAIN-CONTAINING PROTEIN"/>
    <property type="match status" value="1"/>
</dbReference>
<dbReference type="VEuPathDB" id="GiardiaDB:GL50581_845"/>
<evidence type="ECO:0000256" key="1">
    <source>
        <dbReference type="SAM" id="Phobius"/>
    </source>
</evidence>
<dbReference type="VEuPathDB" id="GiardiaDB:DHA2_150136"/>
<accession>V6TNA2</accession>
<organism evidence="2 3">
    <name type="scientific">Giardia intestinalis</name>
    <name type="common">Giardia lamblia</name>
    <dbReference type="NCBI Taxonomy" id="5741"/>
    <lineage>
        <taxon>Eukaryota</taxon>
        <taxon>Metamonada</taxon>
        <taxon>Diplomonadida</taxon>
        <taxon>Hexamitidae</taxon>
        <taxon>Giardiinae</taxon>
        <taxon>Giardia</taxon>
    </lineage>
</organism>
<dbReference type="SMART" id="SM00261">
    <property type="entry name" value="FU"/>
    <property type="match status" value="10"/>
</dbReference>
<feature type="non-terminal residue" evidence="2">
    <location>
        <position position="1"/>
    </location>
</feature>
<comment type="caution">
    <text evidence="2">The sequence shown here is derived from an EMBL/GenBank/DDBJ whole genome shotgun (WGS) entry which is preliminary data.</text>
</comment>
<dbReference type="VEuPathDB" id="GiardiaDB:QR46_4989"/>
<dbReference type="VEuPathDB" id="GiardiaDB:DHA2_153243"/>
<dbReference type="Proteomes" id="UP000018040">
    <property type="component" value="Unassembled WGS sequence"/>
</dbReference>
<sequence length="869" mass="88198">VCREARDGTCGRHAEKVRADRAGAGERIDKQRKSETGRIVKAAKTCEEVVDGAPDQAGKCAKGKCISIGENRVCTQCGKMATEAPKNGVCTNLTSDTAVCATKDSGKCTKCAGDSFMYKGGCYERSDSLGATICEAANSNGVCTAAKPGYFVPPSDTDASHDSIVSCGDTTGVTLNTKTYIGVAGCTTCDKPTVASDNTPKAATCTACGDGKLVKTVDSVTSCVEEADCNNGYFVDTNGEKKCSACANTCKTCSGAEANQCTSCQDTDKKYLKKDSPTDSTGTCVAAAGCTDGNYIDEAAKTCSTCASAGTTGCKTCVKKDGVVTCTSCEDSQKFGLNKKSCLAKCPTNSQTGSDSVCKCNDGFTPSEDSTACTQCHSSCLTCSAAGESSCTACTEGTHFLGATSGQTGKCISCGDATGSGDWKGVTGCAKCTKPNTAGAATCTECTGDLYLKTDGSTTSCVAAEQCNNGFFPNDSVDGKKKCLPCSDNANGGIENCAECSLLPSASRSSTVLVTCTKCENSKYLKSDGSGCVDDASGCASGTEFPKEDTEKGNRCVSCGDQTDGIADCKTCSKTDTTLKCSACTLDTKKPNATGTACVACSITDCASCDKENVCTKCDDSKIVKTAAGVTSCVTEAQCTGAEGFFVKTNGSTETCEACGDENCATCAVEGNSKCSKCKTTGDKTYLKVESGSTGTCVEASQCGPAAFPKDDSESGNKCVSCGDTTNGITNCTECTAPAQGKTKPACTKCTGKYLKTAPDGTTTCVEQGECTSDSFPVTNAQTGNKCLSCGDETSGVPNCVKCAAPASAGGKPACSECGSGYKLEGGACVSTGANLSSGAIAGIFITAVVVMGGLVGFLCWWFLCRGKA</sequence>